<dbReference type="Gene3D" id="1.25.40.210">
    <property type="entry name" value="Telomere repeat-binding factor, dimerisation domain"/>
    <property type="match status" value="1"/>
</dbReference>
<dbReference type="GO" id="GO:0003720">
    <property type="term" value="F:telomerase activity"/>
    <property type="evidence" value="ECO:0007669"/>
    <property type="project" value="Ensembl"/>
</dbReference>
<evidence type="ECO:0000256" key="4">
    <source>
        <dbReference type="ARBA" id="ARBA00023125"/>
    </source>
</evidence>
<feature type="compositionally biased region" description="Basic and acidic residues" evidence="10">
    <location>
        <begin position="302"/>
        <end position="321"/>
    </location>
</feature>
<dbReference type="InterPro" id="IPR013867">
    <property type="entry name" value="Telomere_rpt-bd_fac_dimer_dom"/>
</dbReference>
<dbReference type="GO" id="GO:0032208">
    <property type="term" value="P:negative regulation of telomere maintenance via recombination"/>
    <property type="evidence" value="ECO:0007669"/>
    <property type="project" value="Ensembl"/>
</dbReference>
<feature type="compositionally biased region" description="Polar residues" evidence="10">
    <location>
        <begin position="372"/>
        <end position="384"/>
    </location>
</feature>
<keyword evidence="14" id="KW-1185">Reference proteome</keyword>
<dbReference type="GO" id="GO:0031848">
    <property type="term" value="P:protection from non-homologous end joining at telomere"/>
    <property type="evidence" value="ECO:0007669"/>
    <property type="project" value="Ensembl"/>
</dbReference>
<dbReference type="GO" id="GO:1905839">
    <property type="term" value="P:negative regulation of telomeric D-loop disassembly"/>
    <property type="evidence" value="ECO:0007669"/>
    <property type="project" value="Ensembl"/>
</dbReference>
<dbReference type="PROSITE" id="PS50090">
    <property type="entry name" value="MYB_LIKE"/>
    <property type="match status" value="1"/>
</dbReference>
<dbReference type="FunFam" id="1.10.10.60:FF:000129">
    <property type="entry name" value="Telomeric repeat-binding factor 2"/>
    <property type="match status" value="1"/>
</dbReference>
<dbReference type="GeneTree" id="ENSGT00940000158316"/>
<evidence type="ECO:0000259" key="11">
    <source>
        <dbReference type="PROSITE" id="PS50090"/>
    </source>
</evidence>
<dbReference type="AlphaFoldDB" id="A0A7M4ELY0"/>
<dbReference type="GO" id="GO:0061820">
    <property type="term" value="P:telomeric D-loop disassembly"/>
    <property type="evidence" value="ECO:0007669"/>
    <property type="project" value="Ensembl"/>
</dbReference>
<feature type="domain" description="Myb-like" evidence="11">
    <location>
        <begin position="561"/>
        <end position="610"/>
    </location>
</feature>
<dbReference type="GO" id="GO:0032211">
    <property type="term" value="P:negative regulation of telomere maintenance via telomerase"/>
    <property type="evidence" value="ECO:0007669"/>
    <property type="project" value="Ensembl"/>
</dbReference>
<evidence type="ECO:0000256" key="9">
    <source>
        <dbReference type="ARBA" id="ARBA00083088"/>
    </source>
</evidence>
<evidence type="ECO:0000256" key="2">
    <source>
        <dbReference type="ARBA" id="ARBA00022454"/>
    </source>
</evidence>
<keyword evidence="4" id="KW-0238">DNA-binding</keyword>
<dbReference type="GO" id="GO:0031627">
    <property type="term" value="P:telomeric loop formation"/>
    <property type="evidence" value="ECO:0007669"/>
    <property type="project" value="Ensembl"/>
</dbReference>
<dbReference type="GO" id="GO:1904354">
    <property type="term" value="P:negative regulation of telomere capping"/>
    <property type="evidence" value="ECO:0007669"/>
    <property type="project" value="Ensembl"/>
</dbReference>
<reference evidence="13" key="2">
    <citation type="submission" date="2025-09" db="UniProtKB">
        <authorList>
            <consortium name="Ensembl"/>
        </authorList>
    </citation>
    <scope>IDENTIFICATION</scope>
</reference>
<dbReference type="InterPro" id="IPR030657">
    <property type="entry name" value="TERF2"/>
</dbReference>
<dbReference type="Pfam" id="PF00249">
    <property type="entry name" value="Myb_DNA-binding"/>
    <property type="match status" value="1"/>
</dbReference>
<dbReference type="InterPro" id="IPR031902">
    <property type="entry name" value="TERF2_RBM"/>
</dbReference>
<dbReference type="Proteomes" id="UP000594220">
    <property type="component" value="Unplaced"/>
</dbReference>
<protein>
    <recommendedName>
        <fullName evidence="7">Telomeric repeat-binding factor 2</fullName>
    </recommendedName>
    <alternativeName>
        <fullName evidence="9">TTAGGG repeat-binding factor 2</fullName>
    </alternativeName>
    <alternativeName>
        <fullName evidence="8">Telomeric DNA-binding protein</fullName>
    </alternativeName>
</protein>
<keyword evidence="6" id="KW-0131">Cell cycle</keyword>
<dbReference type="Gene3D" id="1.10.10.60">
    <property type="entry name" value="Homeodomain-like"/>
    <property type="match status" value="1"/>
</dbReference>
<evidence type="ECO:0000313" key="14">
    <source>
        <dbReference type="Proteomes" id="UP000594220"/>
    </source>
</evidence>
<evidence type="ECO:0000256" key="8">
    <source>
        <dbReference type="ARBA" id="ARBA00081836"/>
    </source>
</evidence>
<dbReference type="GO" id="GO:0016604">
    <property type="term" value="C:nuclear body"/>
    <property type="evidence" value="ECO:0007669"/>
    <property type="project" value="Ensembl"/>
</dbReference>
<dbReference type="PROSITE" id="PS51294">
    <property type="entry name" value="HTH_MYB"/>
    <property type="match status" value="1"/>
</dbReference>
<evidence type="ECO:0000256" key="7">
    <source>
        <dbReference type="ARBA" id="ARBA00071647"/>
    </source>
</evidence>
<dbReference type="GO" id="GO:0070187">
    <property type="term" value="C:shelterin complex"/>
    <property type="evidence" value="ECO:0007669"/>
    <property type="project" value="Ensembl"/>
</dbReference>
<keyword evidence="5" id="KW-0539">Nucleus</keyword>
<dbReference type="InterPro" id="IPR017930">
    <property type="entry name" value="Myb_dom"/>
</dbReference>
<dbReference type="GO" id="GO:0019899">
    <property type="term" value="F:enzyme binding"/>
    <property type="evidence" value="ECO:0007669"/>
    <property type="project" value="Ensembl"/>
</dbReference>
<feature type="compositionally biased region" description="Polar residues" evidence="10">
    <location>
        <begin position="480"/>
        <end position="499"/>
    </location>
</feature>
<keyword evidence="3" id="KW-0779">Telomere</keyword>
<dbReference type="FunFam" id="1.25.40.210:FF:000002">
    <property type="entry name" value="Telomeric repeat-binding factor 2"/>
    <property type="match status" value="1"/>
</dbReference>
<evidence type="ECO:0000256" key="6">
    <source>
        <dbReference type="ARBA" id="ARBA00023306"/>
    </source>
</evidence>
<feature type="compositionally biased region" description="Polar residues" evidence="10">
    <location>
        <begin position="450"/>
        <end position="466"/>
    </location>
</feature>
<evidence type="ECO:0000259" key="12">
    <source>
        <dbReference type="PROSITE" id="PS51294"/>
    </source>
</evidence>
<dbReference type="OMA" id="EKETWME"/>
<dbReference type="Ensembl" id="ENSCPRT00005013997.1">
    <property type="protein sequence ID" value="ENSCPRP00005011879.1"/>
    <property type="gene ID" value="ENSCPRG00005008469.1"/>
</dbReference>
<evidence type="ECO:0000256" key="10">
    <source>
        <dbReference type="SAM" id="MobiDB-lite"/>
    </source>
</evidence>
<dbReference type="CDD" id="cd11660">
    <property type="entry name" value="SANT_TRF"/>
    <property type="match status" value="1"/>
</dbReference>
<dbReference type="InterPro" id="IPR001005">
    <property type="entry name" value="SANT/Myb"/>
</dbReference>
<feature type="region of interest" description="Disordered" evidence="10">
    <location>
        <begin position="409"/>
        <end position="567"/>
    </location>
</feature>
<comment type="subcellular location">
    <subcellularLocation>
        <location evidence="1">Chromosome</location>
        <location evidence="1">Telomere</location>
    </subcellularLocation>
</comment>
<dbReference type="PANTHER" id="PTHR46833:SF1">
    <property type="entry name" value="TELOMERIC REPEAT-BINDING FACTOR 2"/>
    <property type="match status" value="1"/>
</dbReference>
<reference evidence="13" key="1">
    <citation type="submission" date="2025-08" db="UniProtKB">
        <authorList>
            <consortium name="Ensembl"/>
        </authorList>
    </citation>
    <scope>IDENTIFICATION</scope>
</reference>
<dbReference type="SUPFAM" id="SSF63600">
    <property type="entry name" value="Telomeric repeat binding factor (TRF) dimerisation domain"/>
    <property type="match status" value="1"/>
</dbReference>
<evidence type="ECO:0000256" key="3">
    <source>
        <dbReference type="ARBA" id="ARBA00022895"/>
    </source>
</evidence>
<dbReference type="GO" id="GO:0044877">
    <property type="term" value="F:protein-containing complex binding"/>
    <property type="evidence" value="ECO:0007669"/>
    <property type="project" value="Ensembl"/>
</dbReference>
<dbReference type="Pfam" id="PF08558">
    <property type="entry name" value="TRF"/>
    <property type="match status" value="1"/>
</dbReference>
<dbReference type="Pfam" id="PF16772">
    <property type="entry name" value="TERF2_RBM"/>
    <property type="match status" value="1"/>
</dbReference>
<organism evidence="13 14">
    <name type="scientific">Crocodylus porosus</name>
    <name type="common">Saltwater crocodile</name>
    <name type="synonym">Estuarine crocodile</name>
    <dbReference type="NCBI Taxonomy" id="8502"/>
    <lineage>
        <taxon>Eukaryota</taxon>
        <taxon>Metazoa</taxon>
        <taxon>Chordata</taxon>
        <taxon>Craniata</taxon>
        <taxon>Vertebrata</taxon>
        <taxon>Euteleostomi</taxon>
        <taxon>Archelosauria</taxon>
        <taxon>Archosauria</taxon>
        <taxon>Crocodylia</taxon>
        <taxon>Longirostres</taxon>
        <taxon>Crocodylidae</taxon>
        <taxon>Crocodylus</taxon>
    </lineage>
</organism>
<evidence type="ECO:0000313" key="13">
    <source>
        <dbReference type="Ensembl" id="ENSCPRP00005011879.1"/>
    </source>
</evidence>
<dbReference type="GO" id="GO:0070198">
    <property type="term" value="P:protein localization to chromosome, telomeric region"/>
    <property type="evidence" value="ECO:0007669"/>
    <property type="project" value="Ensembl"/>
</dbReference>
<dbReference type="GO" id="GO:0001673">
    <property type="term" value="C:male germ cell nucleus"/>
    <property type="evidence" value="ECO:0007669"/>
    <property type="project" value="Ensembl"/>
</dbReference>
<dbReference type="InterPro" id="IPR009057">
    <property type="entry name" value="Homeodomain-like_sf"/>
</dbReference>
<dbReference type="GO" id="GO:2000773">
    <property type="term" value="P:negative regulation of cellular senescence"/>
    <property type="evidence" value="ECO:0007669"/>
    <property type="project" value="Ensembl"/>
</dbReference>
<dbReference type="SUPFAM" id="SSF46689">
    <property type="entry name" value="Homeodomain-like"/>
    <property type="match status" value="1"/>
</dbReference>
<keyword evidence="2" id="KW-0158">Chromosome</keyword>
<dbReference type="PANTHER" id="PTHR46833">
    <property type="entry name" value="TELOMERIC REPEAT-BINDING FACTOR 2 TERF2"/>
    <property type="match status" value="1"/>
</dbReference>
<feature type="domain" description="HTH myb-type" evidence="12">
    <location>
        <begin position="561"/>
        <end position="614"/>
    </location>
</feature>
<evidence type="ECO:0000256" key="1">
    <source>
        <dbReference type="ARBA" id="ARBA00004574"/>
    </source>
</evidence>
<gene>
    <name evidence="13" type="primary">TERF2</name>
</gene>
<dbReference type="GO" id="GO:0032206">
    <property type="term" value="P:positive regulation of telomere maintenance"/>
    <property type="evidence" value="ECO:0007669"/>
    <property type="project" value="Ensembl"/>
</dbReference>
<evidence type="ECO:0000256" key="5">
    <source>
        <dbReference type="ARBA" id="ARBA00023242"/>
    </source>
</evidence>
<dbReference type="GO" id="GO:0042803">
    <property type="term" value="F:protein homodimerization activity"/>
    <property type="evidence" value="ECO:0007669"/>
    <property type="project" value="Ensembl"/>
</dbReference>
<dbReference type="GO" id="GO:1904430">
    <property type="term" value="P:negative regulation of t-circle formation"/>
    <property type="evidence" value="ECO:0007669"/>
    <property type="project" value="Ensembl"/>
</dbReference>
<dbReference type="InterPro" id="IPR036507">
    <property type="entry name" value="Telomere_rpt-bd_fac_dimer_sf"/>
</dbReference>
<dbReference type="GO" id="GO:0003691">
    <property type="term" value="F:double-stranded telomeric DNA binding"/>
    <property type="evidence" value="ECO:0007669"/>
    <property type="project" value="Ensembl"/>
</dbReference>
<proteinExistence type="predicted"/>
<sequence length="615" mass="68692">MGHTSRPGGMAGKRGRGASCRRAAMAEAEAGPAVPEEAVNRWVLQFYFHQAMRAYRAGRARDFRELRDVMQALLVRPLAQEPAVSRLLRIMQLLSRIEEGENLDCTFDRESELTPLESAMGVLDLIKKEFPVPDPKMEPVKKTVKEAAIIICIKKKEFDKASKIIRKHMAKDPSNQKLRTELLSIIREKNASHPIIRNFSYKLFQQSMLRFLETYMEESEPMLLTVVKKTLNLEHVHEPKGPQAISEPLEDSRNAASTSEPLEASRNPASASEPPEASKDPAETPESLVVSKDPEEMLESMEASKDPAEKAKPPEESKDLADTPELPVISEDPAETLEPLEASKVTAEMPEPSEASEDTAEMPEPPEASKDPGTTSEPQAASPRQSERQPPGTVTAFGISVLREAFKTLSDSRDSEATFSQLDETDFSFPKQLSPVSHRAKRQRVEESPASDTSETPGSPSKNQRLLNICTLLMREDSQKSATTESPDSSQEPVVSSASRPPVEKPPVQPGSSERSKSLRATRRVSNRSEERDTWSDEDELFLDAASPGKDSRKSSISGSKKQRWTVEESEWIKQGVNKYGEGRWKVICKKYPFRNRTAVMIKDRWRTMKKLGLD</sequence>
<dbReference type="SMART" id="SM00717">
    <property type="entry name" value="SANT"/>
    <property type="match status" value="1"/>
</dbReference>
<name>A0A7M4ELY0_CROPO</name>
<accession>A0A7M4ELY0</accession>
<dbReference type="GO" id="GO:0098505">
    <property type="term" value="F:G-rich strand telomeric DNA binding"/>
    <property type="evidence" value="ECO:0007669"/>
    <property type="project" value="Ensembl"/>
</dbReference>
<feature type="region of interest" description="Disordered" evidence="10">
    <location>
        <begin position="238"/>
        <end position="397"/>
    </location>
</feature>